<dbReference type="Proteomes" id="UP001431776">
    <property type="component" value="Unassembled WGS sequence"/>
</dbReference>
<accession>A0AAW6U3J8</accession>
<dbReference type="EMBL" id="JASCXX010000029">
    <property type="protein sequence ID" value="MDI6451137.1"/>
    <property type="molecule type" value="Genomic_DNA"/>
</dbReference>
<evidence type="ECO:0000313" key="1">
    <source>
        <dbReference type="EMBL" id="MDI6451137.1"/>
    </source>
</evidence>
<gene>
    <name evidence="1" type="ORF">QJ522_18895</name>
</gene>
<sequence length="407" mass="46344">MPEHIPFVNSGNDLKRLREYYDKPGVAHVQLSNAASLRKRQIHHLCDLWIDPEIDGYDRLLKGSDARADWKNQISQFKENEILANEAYLKKPATNKVKVFIFDVLDKCHQFEPAWITVPQLPIVGDSTKVDNTRNRINTELAKASAQWRMESGFEGSFVLPLVFTHQSQLRGKTQWGPKLRLAKKCLNVVRPDIIWAVNCDLPDWKGSDKLKERFASLVSFHTDLRNAFPNAKIIAGPYWAMNLVLWSRGLCDYPAISLGHGFSYRVSGGYIPPEPPTAMVALGPLRRQARHTEQLRDWINNAVKKLQGSDEAAKQFSRLQNRFNELARYEVARNQVAEFYGDWLKKLSMIPPSGRSLALFQDMTSAYVLGKQLHNELDCRSGALPKSEAPAREPGKIAELFMPYCL</sequence>
<evidence type="ECO:0000313" key="2">
    <source>
        <dbReference type="Proteomes" id="UP001431776"/>
    </source>
</evidence>
<comment type="caution">
    <text evidence="1">The sequence shown here is derived from an EMBL/GenBank/DDBJ whole genome shotgun (WGS) entry which is preliminary data.</text>
</comment>
<keyword evidence="2" id="KW-1185">Reference proteome</keyword>
<name>A0AAW6U3J8_9BACT</name>
<protein>
    <submittedName>
        <fullName evidence="1">Uncharacterized protein</fullName>
    </submittedName>
</protein>
<organism evidence="1 2">
    <name type="scientific">Anaerobaca lacustris</name>
    <dbReference type="NCBI Taxonomy" id="3044600"/>
    <lineage>
        <taxon>Bacteria</taxon>
        <taxon>Pseudomonadati</taxon>
        <taxon>Planctomycetota</taxon>
        <taxon>Phycisphaerae</taxon>
        <taxon>Sedimentisphaerales</taxon>
        <taxon>Anaerobacaceae</taxon>
        <taxon>Anaerobaca</taxon>
    </lineage>
</organism>
<reference evidence="1" key="1">
    <citation type="submission" date="2023-05" db="EMBL/GenBank/DDBJ databases">
        <title>Anaerotaeda fermentans gen. nov., sp. nov., a novel anaerobic planctomycete of the new family within the order Sedimentisphaerales isolated from Taman Peninsula, Russia.</title>
        <authorList>
            <person name="Khomyakova M.A."/>
            <person name="Merkel A.Y."/>
            <person name="Slobodkin A.I."/>
        </authorList>
    </citation>
    <scope>NUCLEOTIDE SEQUENCE</scope>
    <source>
        <strain evidence="1">M17dextr</strain>
    </source>
</reference>
<dbReference type="RefSeq" id="WP_349246546.1">
    <property type="nucleotide sequence ID" value="NZ_JASCXX010000029.1"/>
</dbReference>
<proteinExistence type="predicted"/>
<dbReference type="AlphaFoldDB" id="A0AAW6U3J8"/>